<evidence type="ECO:0008006" key="3">
    <source>
        <dbReference type="Google" id="ProtNLM"/>
    </source>
</evidence>
<dbReference type="Proteomes" id="UP001459277">
    <property type="component" value="Unassembled WGS sequence"/>
</dbReference>
<name>A0AAW2D1M4_9ROSI</name>
<protein>
    <recommendedName>
        <fullName evidence="3">DUF674 domain-containing protein</fullName>
    </recommendedName>
</protein>
<evidence type="ECO:0000313" key="1">
    <source>
        <dbReference type="EMBL" id="KAL0003010.1"/>
    </source>
</evidence>
<keyword evidence="2" id="KW-1185">Reference proteome</keyword>
<dbReference type="EMBL" id="JAZDWU010000005">
    <property type="protein sequence ID" value="KAL0003010.1"/>
    <property type="molecule type" value="Genomic_DNA"/>
</dbReference>
<dbReference type="PANTHER" id="PTHR33103:SF19">
    <property type="entry name" value="OS09G0544700 PROTEIN"/>
    <property type="match status" value="1"/>
</dbReference>
<organism evidence="1 2">
    <name type="scientific">Lithocarpus litseifolius</name>
    <dbReference type="NCBI Taxonomy" id="425828"/>
    <lineage>
        <taxon>Eukaryota</taxon>
        <taxon>Viridiplantae</taxon>
        <taxon>Streptophyta</taxon>
        <taxon>Embryophyta</taxon>
        <taxon>Tracheophyta</taxon>
        <taxon>Spermatophyta</taxon>
        <taxon>Magnoliopsida</taxon>
        <taxon>eudicotyledons</taxon>
        <taxon>Gunneridae</taxon>
        <taxon>Pentapetalae</taxon>
        <taxon>rosids</taxon>
        <taxon>fabids</taxon>
        <taxon>Fagales</taxon>
        <taxon>Fagaceae</taxon>
        <taxon>Lithocarpus</taxon>
    </lineage>
</organism>
<reference evidence="1 2" key="1">
    <citation type="submission" date="2024-01" db="EMBL/GenBank/DDBJ databases">
        <title>A telomere-to-telomere, gap-free genome of sweet tea (Lithocarpus litseifolius).</title>
        <authorList>
            <person name="Zhou J."/>
        </authorList>
    </citation>
    <scope>NUCLEOTIDE SEQUENCE [LARGE SCALE GENOMIC DNA]</scope>
    <source>
        <strain evidence="1">Zhou-2022a</strain>
        <tissue evidence="1">Leaf</tissue>
    </source>
</reference>
<gene>
    <name evidence="1" type="ORF">SO802_016791</name>
</gene>
<dbReference type="Pfam" id="PF05056">
    <property type="entry name" value="DUF674"/>
    <property type="match status" value="1"/>
</dbReference>
<evidence type="ECO:0000313" key="2">
    <source>
        <dbReference type="Proteomes" id="UP001459277"/>
    </source>
</evidence>
<comment type="caution">
    <text evidence="1">The sequence shown here is derived from an EMBL/GenBank/DDBJ whole genome shotgun (WGS) entry which is preliminary data.</text>
</comment>
<accession>A0AAW2D1M4</accession>
<proteinExistence type="predicted"/>
<sequence>MPYHLSDNLRTKSMEETNVSLRLLIDTKSQKVLFAEADKNFIDFLFHILALPVGTFIALLTKQGMVGSLGNIYESIENLSTTYLRPNVNKETLLKPKVQISGGSTVPGVPLLLPTVESSSTSSRNLYRCSSDFGHRDVADDSSAKCPSCRGSMSRTLSFVDPPRATNRTFSSEGGYVKGVVTYMVMDDLVVKPMPTISSITVLNRFNVKDVSVLEEKVVDLGINEGVKLLKASIWSKSVLTDVFLPMSKQEVPNVRVSEM</sequence>
<dbReference type="InterPro" id="IPR007750">
    <property type="entry name" value="DUF674"/>
</dbReference>
<dbReference type="PANTHER" id="PTHR33103">
    <property type="entry name" value="OS01G0153900 PROTEIN"/>
    <property type="match status" value="1"/>
</dbReference>
<dbReference type="AlphaFoldDB" id="A0AAW2D1M4"/>